<dbReference type="CDD" id="cd06223">
    <property type="entry name" value="PRTases_typeI"/>
    <property type="match status" value="1"/>
</dbReference>
<keyword evidence="2 11" id="KW-0808">Transferase</keyword>
<dbReference type="PANTHER" id="PTHR10210:SF41">
    <property type="entry name" value="RIBOSE-PHOSPHATE PYROPHOSPHOKINASE 1, CHLOROPLASTIC"/>
    <property type="match status" value="1"/>
</dbReference>
<keyword evidence="3" id="KW-0479">Metal-binding</keyword>
<dbReference type="PROSITE" id="PS00114">
    <property type="entry name" value="PRPP_SYNTHASE"/>
    <property type="match status" value="1"/>
</dbReference>
<sequence length="334" mass="35927">MELVTKKKLLLVAGRVHPELATEISERLGVPLGQIELASFPNGERHCRYGESIRGADLFILQTHDTIEGCTINDAIMEQLIMVDAARRASAKRITVVAPFFGYSRQDRKATGREPITAKLIANLFATAGAKRLVSIDLHSGQIQGFFDGPVDHLTAMPVLVDWMKANLPSNVVVVSPDSGRVRVAERYGNHLNTDIAMVHKRRVKVEGAGPDGEQSTVEAKGVVGQVEGRPCVIIDDMIDTAGTICAAAEQLKAEGATEVYAAATHGVLSGPAVDRLKNAPIEKLVITNTLPIPPEKNFDKLVVLSVAEILADALDAVFEDQSVSDIFAGQNHS</sequence>
<dbReference type="SUPFAM" id="SSF53271">
    <property type="entry name" value="PRTase-like"/>
    <property type="match status" value="1"/>
</dbReference>
<dbReference type="InterPro" id="IPR029099">
    <property type="entry name" value="Pribosyltran_N"/>
</dbReference>
<dbReference type="FunFam" id="3.40.50.2020:FF:000014">
    <property type="entry name" value="Ribose-phosphate pyrophosphokinase 1"/>
    <property type="match status" value="1"/>
</dbReference>
<dbReference type="GO" id="GO:0016301">
    <property type="term" value="F:kinase activity"/>
    <property type="evidence" value="ECO:0007669"/>
    <property type="project" value="UniProtKB-KW"/>
</dbReference>
<dbReference type="NCBIfam" id="NF002320">
    <property type="entry name" value="PRK01259.1"/>
    <property type="match status" value="1"/>
</dbReference>
<evidence type="ECO:0000256" key="4">
    <source>
        <dbReference type="ARBA" id="ARBA00022727"/>
    </source>
</evidence>
<evidence type="ECO:0000256" key="8">
    <source>
        <dbReference type="ARBA" id="ARBA00022842"/>
    </source>
</evidence>
<reference evidence="11 12" key="1">
    <citation type="submission" date="2020-10" db="EMBL/GenBank/DDBJ databases">
        <title>Connecting structure to function with the recovery of over 1000 high-quality activated sludge metagenome-assembled genomes encoding full-length rRNA genes using long-read sequencing.</title>
        <authorList>
            <person name="Singleton C.M."/>
            <person name="Petriglieri F."/>
            <person name="Kristensen J.M."/>
            <person name="Kirkegaard R.H."/>
            <person name="Michaelsen T.Y."/>
            <person name="Andersen M.H."/>
            <person name="Karst S.M."/>
            <person name="Dueholm M.S."/>
            <person name="Nielsen P.H."/>
            <person name="Albertsen M."/>
        </authorList>
    </citation>
    <scope>NUCLEOTIDE SEQUENCE [LARGE SCALE GENOMIC DNA]</scope>
    <source>
        <strain evidence="11">Lyne_18-Q3-R50-59_MAXAC.006</strain>
    </source>
</reference>
<keyword evidence="4" id="KW-0545">Nucleotide biosynthesis</keyword>
<dbReference type="InterPro" id="IPR029057">
    <property type="entry name" value="PRTase-like"/>
</dbReference>
<dbReference type="FunFam" id="3.40.50.2020:FF:000002">
    <property type="entry name" value="Ribose-phosphate pyrophosphokinase"/>
    <property type="match status" value="1"/>
</dbReference>
<feature type="domain" description="Ribose-phosphate pyrophosphokinase N-terminal" evidence="10">
    <location>
        <begin position="10"/>
        <end position="129"/>
    </location>
</feature>
<comment type="caution">
    <text evidence="11">The sequence shown here is derived from an EMBL/GenBank/DDBJ whole genome shotgun (WGS) entry which is preliminary data.</text>
</comment>
<evidence type="ECO:0000256" key="2">
    <source>
        <dbReference type="ARBA" id="ARBA00022679"/>
    </source>
</evidence>
<dbReference type="GO" id="GO:0006164">
    <property type="term" value="P:purine nucleotide biosynthetic process"/>
    <property type="evidence" value="ECO:0007669"/>
    <property type="project" value="TreeGrafter"/>
</dbReference>
<evidence type="ECO:0000313" key="12">
    <source>
        <dbReference type="Proteomes" id="UP000727993"/>
    </source>
</evidence>
<dbReference type="GO" id="GO:0000287">
    <property type="term" value="F:magnesium ion binding"/>
    <property type="evidence" value="ECO:0007669"/>
    <property type="project" value="InterPro"/>
</dbReference>
<dbReference type="InterPro" id="IPR000842">
    <property type="entry name" value="PRib_PP_synth_CS"/>
</dbReference>
<keyword evidence="7" id="KW-0067">ATP-binding</keyword>
<dbReference type="Pfam" id="PF14572">
    <property type="entry name" value="Pribosyl_synth"/>
    <property type="match status" value="1"/>
</dbReference>
<dbReference type="Pfam" id="PF13793">
    <property type="entry name" value="Pribosyltran_N"/>
    <property type="match status" value="1"/>
</dbReference>
<keyword evidence="6" id="KW-0418">Kinase</keyword>
<evidence type="ECO:0000313" key="11">
    <source>
        <dbReference type="EMBL" id="MBK9295823.1"/>
    </source>
</evidence>
<evidence type="ECO:0000256" key="7">
    <source>
        <dbReference type="ARBA" id="ARBA00022840"/>
    </source>
</evidence>
<evidence type="ECO:0000256" key="9">
    <source>
        <dbReference type="ARBA" id="ARBA00049535"/>
    </source>
</evidence>
<dbReference type="EC" id="2.7.6.1" evidence="1"/>
<dbReference type="GO" id="GO:0002189">
    <property type="term" value="C:ribose phosphate diphosphokinase complex"/>
    <property type="evidence" value="ECO:0007669"/>
    <property type="project" value="TreeGrafter"/>
</dbReference>
<dbReference type="InterPro" id="IPR005946">
    <property type="entry name" value="Rib-P_diPkinase"/>
</dbReference>
<evidence type="ECO:0000256" key="3">
    <source>
        <dbReference type="ARBA" id="ARBA00022723"/>
    </source>
</evidence>
<organism evidence="11 12">
    <name type="scientific">Candidatus Neomicrothrix subdominans</name>
    <dbReference type="NCBI Taxonomy" id="2954438"/>
    <lineage>
        <taxon>Bacteria</taxon>
        <taxon>Bacillati</taxon>
        <taxon>Actinomycetota</taxon>
        <taxon>Acidimicrobiia</taxon>
        <taxon>Acidimicrobiales</taxon>
        <taxon>Microthrixaceae</taxon>
        <taxon>Candidatus Neomicrothrix</taxon>
    </lineage>
</organism>
<dbReference type="GO" id="GO:0009156">
    <property type="term" value="P:ribonucleoside monophosphate biosynthetic process"/>
    <property type="evidence" value="ECO:0007669"/>
    <property type="project" value="InterPro"/>
</dbReference>
<dbReference type="SMART" id="SM01400">
    <property type="entry name" value="Pribosyltran_N"/>
    <property type="match status" value="1"/>
</dbReference>
<dbReference type="PANTHER" id="PTHR10210">
    <property type="entry name" value="RIBOSE-PHOSPHATE DIPHOSPHOKINASE FAMILY MEMBER"/>
    <property type="match status" value="1"/>
</dbReference>
<comment type="catalytic activity">
    <reaction evidence="9">
        <text>D-ribose 5-phosphate + ATP = 5-phospho-alpha-D-ribose 1-diphosphate + AMP + H(+)</text>
        <dbReference type="Rhea" id="RHEA:15609"/>
        <dbReference type="ChEBI" id="CHEBI:15378"/>
        <dbReference type="ChEBI" id="CHEBI:30616"/>
        <dbReference type="ChEBI" id="CHEBI:58017"/>
        <dbReference type="ChEBI" id="CHEBI:78346"/>
        <dbReference type="ChEBI" id="CHEBI:456215"/>
        <dbReference type="EC" id="2.7.6.1"/>
    </reaction>
</comment>
<name>A0A936NAC6_9ACTN</name>
<evidence type="ECO:0000256" key="1">
    <source>
        <dbReference type="ARBA" id="ARBA00013247"/>
    </source>
</evidence>
<dbReference type="GO" id="GO:0006015">
    <property type="term" value="P:5-phosphoribose 1-diphosphate biosynthetic process"/>
    <property type="evidence" value="ECO:0007669"/>
    <property type="project" value="TreeGrafter"/>
</dbReference>
<gene>
    <name evidence="11" type="ORF">IPN02_02900</name>
</gene>
<evidence type="ECO:0000256" key="6">
    <source>
        <dbReference type="ARBA" id="ARBA00022777"/>
    </source>
</evidence>
<dbReference type="NCBIfam" id="TIGR01251">
    <property type="entry name" value="ribP_PPkin"/>
    <property type="match status" value="1"/>
</dbReference>
<dbReference type="NCBIfam" id="NF002844">
    <property type="entry name" value="PRK03092.1"/>
    <property type="match status" value="1"/>
</dbReference>
<dbReference type="AlphaFoldDB" id="A0A936NAC6"/>
<keyword evidence="5" id="KW-0547">Nucleotide-binding</keyword>
<keyword evidence="8" id="KW-0460">Magnesium</keyword>
<protein>
    <recommendedName>
        <fullName evidence="1">ribose-phosphate diphosphokinase</fullName>
        <ecNumber evidence="1">2.7.6.1</ecNumber>
    </recommendedName>
</protein>
<dbReference type="InterPro" id="IPR000836">
    <property type="entry name" value="PRTase_dom"/>
</dbReference>
<dbReference type="Proteomes" id="UP000727993">
    <property type="component" value="Unassembled WGS sequence"/>
</dbReference>
<proteinExistence type="predicted"/>
<dbReference type="GO" id="GO:0005524">
    <property type="term" value="F:ATP binding"/>
    <property type="evidence" value="ECO:0007669"/>
    <property type="project" value="UniProtKB-KW"/>
</dbReference>
<evidence type="ECO:0000259" key="10">
    <source>
        <dbReference type="Pfam" id="PF13793"/>
    </source>
</evidence>
<dbReference type="Gene3D" id="3.40.50.2020">
    <property type="match status" value="2"/>
</dbReference>
<dbReference type="GO" id="GO:0005737">
    <property type="term" value="C:cytoplasm"/>
    <property type="evidence" value="ECO:0007669"/>
    <property type="project" value="TreeGrafter"/>
</dbReference>
<evidence type="ECO:0000256" key="5">
    <source>
        <dbReference type="ARBA" id="ARBA00022741"/>
    </source>
</evidence>
<dbReference type="GO" id="GO:0004749">
    <property type="term" value="F:ribose phosphate diphosphokinase activity"/>
    <property type="evidence" value="ECO:0007669"/>
    <property type="project" value="UniProtKB-EC"/>
</dbReference>
<accession>A0A936NAC6</accession>
<dbReference type="EMBL" id="JADJZA010000001">
    <property type="protein sequence ID" value="MBK9295823.1"/>
    <property type="molecule type" value="Genomic_DNA"/>
</dbReference>